<feature type="compositionally biased region" description="Acidic residues" evidence="5">
    <location>
        <begin position="99"/>
        <end position="116"/>
    </location>
</feature>
<keyword evidence="3" id="KW-0217">Developmental protein</keyword>
<evidence type="ECO:0000256" key="2">
    <source>
        <dbReference type="ARBA" id="ARBA00006944"/>
    </source>
</evidence>
<dbReference type="GO" id="GO:0009880">
    <property type="term" value="P:embryonic pattern specification"/>
    <property type="evidence" value="ECO:0007669"/>
    <property type="project" value="TreeGrafter"/>
</dbReference>
<dbReference type="PANTHER" id="PTHR16770">
    <property type="entry name" value="PROTEIN RIPPLY-LIKE"/>
    <property type="match status" value="1"/>
</dbReference>
<comment type="caution">
    <text evidence="6">The sequence shown here is derived from an EMBL/GenBank/DDBJ whole genome shotgun (WGS) entry which is preliminary data.</text>
</comment>
<proteinExistence type="inferred from homology"/>
<gene>
    <name evidence="6" type="ORF">MMEN_LOCUS11628</name>
</gene>
<dbReference type="Pfam" id="PF14998">
    <property type="entry name" value="Ripply"/>
    <property type="match status" value="1"/>
</dbReference>
<dbReference type="Proteomes" id="UP000677803">
    <property type="component" value="Unassembled WGS sequence"/>
</dbReference>
<feature type="compositionally biased region" description="Polar residues" evidence="5">
    <location>
        <begin position="1"/>
        <end position="10"/>
    </location>
</feature>
<organism evidence="6 7">
    <name type="scientific">Menidia menidia</name>
    <name type="common">Atlantic silverside</name>
    <dbReference type="NCBI Taxonomy" id="238744"/>
    <lineage>
        <taxon>Eukaryota</taxon>
        <taxon>Metazoa</taxon>
        <taxon>Chordata</taxon>
        <taxon>Craniata</taxon>
        <taxon>Vertebrata</taxon>
        <taxon>Euteleostomi</taxon>
        <taxon>Actinopterygii</taxon>
        <taxon>Neopterygii</taxon>
        <taxon>Teleostei</taxon>
        <taxon>Neoteleostei</taxon>
        <taxon>Acanthomorphata</taxon>
        <taxon>Ovalentaria</taxon>
        <taxon>Atherinomorphae</taxon>
        <taxon>Atheriniformes</taxon>
        <taxon>Atherinopsidae</taxon>
        <taxon>Menidiinae</taxon>
        <taxon>Menidia</taxon>
    </lineage>
</organism>
<dbReference type="OrthoDB" id="5978888at2759"/>
<accession>A0A8S4BCW3</accession>
<evidence type="ECO:0000256" key="1">
    <source>
        <dbReference type="ARBA" id="ARBA00004123"/>
    </source>
</evidence>
<evidence type="ECO:0000313" key="6">
    <source>
        <dbReference type="EMBL" id="CAG5927953.1"/>
    </source>
</evidence>
<dbReference type="EMBL" id="CAJRST010012224">
    <property type="protein sequence ID" value="CAG5927953.1"/>
    <property type="molecule type" value="Genomic_DNA"/>
</dbReference>
<dbReference type="AlphaFoldDB" id="A0A8S4BCW3"/>
<name>A0A8S4BCW3_9TELE</name>
<protein>
    <submittedName>
        <fullName evidence="6">(Atlantic silverside) hypothetical protein</fullName>
    </submittedName>
</protein>
<keyword evidence="4" id="KW-0539">Nucleus</keyword>
<feature type="region of interest" description="Disordered" evidence="5">
    <location>
        <begin position="1"/>
        <end position="44"/>
    </location>
</feature>
<evidence type="ECO:0000313" key="7">
    <source>
        <dbReference type="Proteomes" id="UP000677803"/>
    </source>
</evidence>
<reference evidence="6" key="1">
    <citation type="submission" date="2021-05" db="EMBL/GenBank/DDBJ databases">
        <authorList>
            <person name="Tigano A."/>
        </authorList>
    </citation>
    <scope>NUCLEOTIDE SEQUENCE</scope>
</reference>
<comment type="similarity">
    <text evidence="2">Belongs to the ripply family.</text>
</comment>
<evidence type="ECO:0000256" key="4">
    <source>
        <dbReference type="ARBA" id="ARBA00023242"/>
    </source>
</evidence>
<dbReference type="PANTHER" id="PTHR16770:SF3">
    <property type="entry name" value="PROTEIN RIPPLY2"/>
    <property type="match status" value="1"/>
</dbReference>
<dbReference type="GO" id="GO:0000122">
    <property type="term" value="P:negative regulation of transcription by RNA polymerase II"/>
    <property type="evidence" value="ECO:0007669"/>
    <property type="project" value="TreeGrafter"/>
</dbReference>
<evidence type="ECO:0000256" key="3">
    <source>
        <dbReference type="ARBA" id="ARBA00022473"/>
    </source>
</evidence>
<dbReference type="GO" id="GO:0005634">
    <property type="term" value="C:nucleus"/>
    <property type="evidence" value="ECO:0007669"/>
    <property type="project" value="UniProtKB-SubCell"/>
</dbReference>
<feature type="region of interest" description="Disordered" evidence="5">
    <location>
        <begin position="94"/>
        <end position="116"/>
    </location>
</feature>
<sequence length="116" mass="13309">MEKKQANSGIPSAFAGDNSTQQSNLWRPWKGNEGEATPLTPRALQQDLSISKQSKAPQVIHPVRLFWPKSRCFDYLYRDAEMLLRNYPIQATICPYEDSSSDEEGEDEEDMEKQQN</sequence>
<dbReference type="InterPro" id="IPR028127">
    <property type="entry name" value="Ripply_fam"/>
</dbReference>
<comment type="subcellular location">
    <subcellularLocation>
        <location evidence="1">Nucleus</location>
    </subcellularLocation>
</comment>
<evidence type="ECO:0000256" key="5">
    <source>
        <dbReference type="SAM" id="MobiDB-lite"/>
    </source>
</evidence>
<keyword evidence="7" id="KW-1185">Reference proteome</keyword>